<gene>
    <name evidence="1" type="ORF">M9H77_03116</name>
</gene>
<dbReference type="Proteomes" id="UP001060085">
    <property type="component" value="Linkage Group LG01"/>
</dbReference>
<name>A0ACC0CAR2_CATRO</name>
<evidence type="ECO:0000313" key="2">
    <source>
        <dbReference type="Proteomes" id="UP001060085"/>
    </source>
</evidence>
<keyword evidence="2" id="KW-1185">Reference proteome</keyword>
<sequence length="338" mass="38492">MGVPSVPRKYTTPLPRLRRIGMQGRNMVEEVVCLSAQRDCTSMYNMPLLEVVGMTPTARVLHFVGVETTNHAKSKHSVLKLWLLKCHGDLGTVFLNIDSLVEGQIADIKRSLEISRVKEKFNAKSNSILRNISNKINHLALKKIWVKIKRAPEIIEDPKNKCGHYMRILHGLPYSCELITRFAQMLPLQLKDIDIDFEMHALTNLLHQISTGPISKVREMHRLAKEVLNSILPEDSGMTLTSPLEVPALDPVRVRLRVLVQVPVGEGDRHEFLRVGVENVIGDGNCGYWVVADFMFGMNINGRRYLSYRALNRSTTLYSNWNTRFAREYSPGDPIYVY</sequence>
<comment type="caution">
    <text evidence="1">The sequence shown here is derived from an EMBL/GenBank/DDBJ whole genome shotgun (WGS) entry which is preliminary data.</text>
</comment>
<protein>
    <submittedName>
        <fullName evidence="1">Uncharacterized protein</fullName>
    </submittedName>
</protein>
<accession>A0ACC0CAR2</accession>
<reference evidence="2" key="1">
    <citation type="journal article" date="2023" name="Nat. Plants">
        <title>Single-cell RNA sequencing provides a high-resolution roadmap for understanding the multicellular compartmentation of specialized metabolism.</title>
        <authorList>
            <person name="Sun S."/>
            <person name="Shen X."/>
            <person name="Li Y."/>
            <person name="Li Y."/>
            <person name="Wang S."/>
            <person name="Li R."/>
            <person name="Zhang H."/>
            <person name="Shen G."/>
            <person name="Guo B."/>
            <person name="Wei J."/>
            <person name="Xu J."/>
            <person name="St-Pierre B."/>
            <person name="Chen S."/>
            <person name="Sun C."/>
        </authorList>
    </citation>
    <scope>NUCLEOTIDE SEQUENCE [LARGE SCALE GENOMIC DNA]</scope>
</reference>
<evidence type="ECO:0000313" key="1">
    <source>
        <dbReference type="EMBL" id="KAI5681888.1"/>
    </source>
</evidence>
<dbReference type="EMBL" id="CM044701">
    <property type="protein sequence ID" value="KAI5681888.1"/>
    <property type="molecule type" value="Genomic_DNA"/>
</dbReference>
<organism evidence="1 2">
    <name type="scientific">Catharanthus roseus</name>
    <name type="common">Madagascar periwinkle</name>
    <name type="synonym">Vinca rosea</name>
    <dbReference type="NCBI Taxonomy" id="4058"/>
    <lineage>
        <taxon>Eukaryota</taxon>
        <taxon>Viridiplantae</taxon>
        <taxon>Streptophyta</taxon>
        <taxon>Embryophyta</taxon>
        <taxon>Tracheophyta</taxon>
        <taxon>Spermatophyta</taxon>
        <taxon>Magnoliopsida</taxon>
        <taxon>eudicotyledons</taxon>
        <taxon>Gunneridae</taxon>
        <taxon>Pentapetalae</taxon>
        <taxon>asterids</taxon>
        <taxon>lamiids</taxon>
        <taxon>Gentianales</taxon>
        <taxon>Apocynaceae</taxon>
        <taxon>Rauvolfioideae</taxon>
        <taxon>Vinceae</taxon>
        <taxon>Catharanthinae</taxon>
        <taxon>Catharanthus</taxon>
    </lineage>
</organism>
<proteinExistence type="predicted"/>